<dbReference type="PANTHER" id="PTHR48062:SF45">
    <property type="entry name" value="HAT C-TERMINAL DIMERISATION DOMAIN-CONTAINING PROTEIN"/>
    <property type="match status" value="1"/>
</dbReference>
<dbReference type="SUPFAM" id="SSF53098">
    <property type="entry name" value="Ribonuclease H-like"/>
    <property type="match status" value="1"/>
</dbReference>
<reference evidence="14 15" key="2">
    <citation type="journal article" date="2017" name="Genome Biol.">
        <title>New reference genome sequences of hot pepper reveal the massive evolution of plant disease-resistance genes by retroduplication.</title>
        <authorList>
            <person name="Kim S."/>
            <person name="Park J."/>
            <person name="Yeom S.I."/>
            <person name="Kim Y.M."/>
            <person name="Seo E."/>
            <person name="Kim K.T."/>
            <person name="Kim M.S."/>
            <person name="Lee J.M."/>
            <person name="Cheong K."/>
            <person name="Shin H.S."/>
            <person name="Kim S.B."/>
            <person name="Han K."/>
            <person name="Lee J."/>
            <person name="Park M."/>
            <person name="Lee H.A."/>
            <person name="Lee H.Y."/>
            <person name="Lee Y."/>
            <person name="Oh S."/>
            <person name="Lee J.H."/>
            <person name="Choi E."/>
            <person name="Choi E."/>
            <person name="Lee S.E."/>
            <person name="Jeon J."/>
            <person name="Kim H."/>
            <person name="Choi G."/>
            <person name="Song H."/>
            <person name="Lee J."/>
            <person name="Lee S.C."/>
            <person name="Kwon J.K."/>
            <person name="Lee H.Y."/>
            <person name="Koo N."/>
            <person name="Hong Y."/>
            <person name="Kim R.W."/>
            <person name="Kang W.H."/>
            <person name="Huh J.H."/>
            <person name="Kang B.C."/>
            <person name="Yang T.J."/>
            <person name="Lee Y.H."/>
            <person name="Bennetzen J.L."/>
            <person name="Choi D."/>
        </authorList>
    </citation>
    <scope>NUCLEOTIDE SEQUENCE [LARGE SCALE GENOMIC DNA]</scope>
    <source>
        <strain evidence="15">cv. CM334</strain>
    </source>
</reference>
<dbReference type="EMBL" id="AYRZ02000012">
    <property type="protein sequence ID" value="PHT64698.1"/>
    <property type="molecule type" value="Genomic_DNA"/>
</dbReference>
<evidence type="ECO:0000256" key="4">
    <source>
        <dbReference type="ARBA" id="ARBA00022614"/>
    </source>
</evidence>
<reference evidence="14 15" key="1">
    <citation type="journal article" date="2014" name="Nat. Genet.">
        <title>Genome sequence of the hot pepper provides insights into the evolution of pungency in Capsicum species.</title>
        <authorList>
            <person name="Kim S."/>
            <person name="Park M."/>
            <person name="Yeom S.I."/>
            <person name="Kim Y.M."/>
            <person name="Lee J.M."/>
            <person name="Lee H.A."/>
            <person name="Seo E."/>
            <person name="Choi J."/>
            <person name="Cheong K."/>
            <person name="Kim K.T."/>
            <person name="Jung K."/>
            <person name="Lee G.W."/>
            <person name="Oh S.K."/>
            <person name="Bae C."/>
            <person name="Kim S.B."/>
            <person name="Lee H.Y."/>
            <person name="Kim S.Y."/>
            <person name="Kim M.S."/>
            <person name="Kang B.C."/>
            <person name="Jo Y.D."/>
            <person name="Yang H.B."/>
            <person name="Jeong H.J."/>
            <person name="Kang W.H."/>
            <person name="Kwon J.K."/>
            <person name="Shin C."/>
            <person name="Lim J.Y."/>
            <person name="Park J.H."/>
            <person name="Huh J.H."/>
            <person name="Kim J.S."/>
            <person name="Kim B.D."/>
            <person name="Cohen O."/>
            <person name="Paran I."/>
            <person name="Suh M.C."/>
            <person name="Lee S.B."/>
            <person name="Kim Y.K."/>
            <person name="Shin Y."/>
            <person name="Noh S.J."/>
            <person name="Park J."/>
            <person name="Seo Y.S."/>
            <person name="Kwon S.Y."/>
            <person name="Kim H.A."/>
            <person name="Park J.M."/>
            <person name="Kim H.J."/>
            <person name="Choi S.B."/>
            <person name="Bosland P.W."/>
            <person name="Reeves G."/>
            <person name="Jo S.H."/>
            <person name="Lee B.W."/>
            <person name="Cho H.T."/>
            <person name="Choi H.S."/>
            <person name="Lee M.S."/>
            <person name="Yu Y."/>
            <person name="Do Choi Y."/>
            <person name="Park B.S."/>
            <person name="van Deynze A."/>
            <person name="Ashrafi H."/>
            <person name="Hill T."/>
            <person name="Kim W.T."/>
            <person name="Pai H.S."/>
            <person name="Ahn H.K."/>
            <person name="Yeam I."/>
            <person name="Giovannoni J.J."/>
            <person name="Rose J.K."/>
            <person name="Sorensen I."/>
            <person name="Lee S.J."/>
            <person name="Kim R.W."/>
            <person name="Choi I.Y."/>
            <person name="Choi B.S."/>
            <person name="Lim J.S."/>
            <person name="Lee Y.H."/>
            <person name="Choi D."/>
        </authorList>
    </citation>
    <scope>NUCLEOTIDE SEQUENCE [LARGE SCALE GENOMIC DNA]</scope>
    <source>
        <strain evidence="15">cv. CM334</strain>
    </source>
</reference>
<evidence type="ECO:0000259" key="13">
    <source>
        <dbReference type="Pfam" id="PF05699"/>
    </source>
</evidence>
<keyword evidence="4" id="KW-0433">Leucine-rich repeat</keyword>
<dbReference type="InterPro" id="IPR008906">
    <property type="entry name" value="HATC_C_dom"/>
</dbReference>
<dbReference type="InterPro" id="IPR032675">
    <property type="entry name" value="LRR_dom_sf"/>
</dbReference>
<gene>
    <name evidence="14" type="ORF">T459_29123</name>
</gene>
<dbReference type="GO" id="GO:0046983">
    <property type="term" value="F:protein dimerization activity"/>
    <property type="evidence" value="ECO:0007669"/>
    <property type="project" value="InterPro"/>
</dbReference>
<dbReference type="SUPFAM" id="SSF52058">
    <property type="entry name" value="L domain-like"/>
    <property type="match status" value="3"/>
</dbReference>
<protein>
    <recommendedName>
        <fullName evidence="13">HAT C-terminal dimerisation domain-containing protein</fullName>
    </recommendedName>
</protein>
<dbReference type="PANTHER" id="PTHR48062">
    <property type="entry name" value="RECEPTOR-LIKE PROTEIN 14"/>
    <property type="match status" value="1"/>
</dbReference>
<dbReference type="GO" id="GO:0051707">
    <property type="term" value="P:response to other organism"/>
    <property type="evidence" value="ECO:0007669"/>
    <property type="project" value="UniProtKB-ARBA"/>
</dbReference>
<evidence type="ECO:0000313" key="15">
    <source>
        <dbReference type="Proteomes" id="UP000222542"/>
    </source>
</evidence>
<evidence type="ECO:0000256" key="7">
    <source>
        <dbReference type="ARBA" id="ARBA00022737"/>
    </source>
</evidence>
<feature type="transmembrane region" description="Helical" evidence="12">
    <location>
        <begin position="727"/>
        <end position="752"/>
    </location>
</feature>
<evidence type="ECO:0000256" key="1">
    <source>
        <dbReference type="ARBA" id="ARBA00004236"/>
    </source>
</evidence>
<evidence type="ECO:0000256" key="2">
    <source>
        <dbReference type="ARBA" id="ARBA00009592"/>
    </source>
</evidence>
<dbReference type="InterPro" id="IPR012337">
    <property type="entry name" value="RNaseH-like_sf"/>
</dbReference>
<dbReference type="SMART" id="SM00369">
    <property type="entry name" value="LRR_TYP"/>
    <property type="match status" value="6"/>
</dbReference>
<evidence type="ECO:0000256" key="8">
    <source>
        <dbReference type="ARBA" id="ARBA00022989"/>
    </source>
</evidence>
<dbReference type="FunFam" id="3.80.10.10:FF:000041">
    <property type="entry name" value="LRR receptor-like serine/threonine-protein kinase ERECTA"/>
    <property type="match status" value="2"/>
</dbReference>
<keyword evidence="7" id="KW-0677">Repeat</keyword>
<evidence type="ECO:0000256" key="11">
    <source>
        <dbReference type="ARBA" id="ARBA00023180"/>
    </source>
</evidence>
<evidence type="ECO:0000256" key="5">
    <source>
        <dbReference type="ARBA" id="ARBA00022692"/>
    </source>
</evidence>
<comment type="caution">
    <text evidence="14">The sequence shown here is derived from an EMBL/GenBank/DDBJ whole genome shotgun (WGS) entry which is preliminary data.</text>
</comment>
<evidence type="ECO:0000313" key="14">
    <source>
        <dbReference type="EMBL" id="PHT64698.1"/>
    </source>
</evidence>
<keyword evidence="5 12" id="KW-0812">Transmembrane</keyword>
<sequence length="982" mass="109697">MQDLGTLRNLTYLLLDGNTLDKDFLQHSGVMLSLKVLSVSNCNLNGTLPVQGLCDLKYLEELSLSFNNFHGNLPPCLGNLTFLRVIDLTQNQFTGNIASSPLSGLLSLEYLLLKDNNFEIPISFESFANHSKLKYVIPDDNSLVVQTSVKSWIPKFQLEALSLTNNCSDMPNFLHYQRNLRQLSLSECNMGGNFPNWLLENNTRLEEIYLDGNAFTGTLQLSFLPNLKTFDISNNKIQGQLPPNIGSIFPNMLRLQMSKNMIEGTLPSSFGDMKNLQCLDLSYNKLSGDLPIELARNGSKLFFLRLSNNMLEGEIFPVSTDINSFKYLYLDGNNFSGPIPQKLSAAPLSSLDLSNNNLSGNVPSWIGYISSLTSLALSNNNLNGPIPVDYCRLEGLEVLDLSINNIVGVVPSCFRASQNLKRVYLSENNLQGQFDMFSNSSDLRVLDLGDNNFSGSIPKWLGSSLEITTLLLKGNHLQGTIPTELCHASKLRIMDLSHNNLSGPIPHCIGNIMQLTGARETYPYGPRFYFPGFQTWGRDAVVYVEDSVTRSTIHFQVNYAWVGADFTTKHNTYSYEGRVVDSMAGIDLSNNQLSGEIPRELCNLTAMRALNLSSNHIFGTILSEFSNLQKIESLDLSYNKLSGRIPPQLVELTTLAVFSVAHNNLTGMTPQRTSQFATFTESSYEGNPFLCGPPLHNSCMETKEIPMSSPVPDCCEDDHGFLEMESFYISFLVAYANVVLALVLVLCVNPYWRNNLNPIISRLLLSLDIRHDILEHIGCAGENIASYICGISLDGSSSDYFCTLIYRNLEINTNNGSEQVQPDLWTATSDAHAYIDKLYNHYADLVDLAVPTHISPTVAAHPPEVPSFSKRSAHCGFPNSFYDLPCWNSVDEGGYTSTYREELKYYLQSPPEDRRRRINTLDWWRNNESQYPVLSRLARDILNFPMSTVASKSSFSQGRQQLGDNRHSLGSNAMNILVCLRD</sequence>
<evidence type="ECO:0000256" key="6">
    <source>
        <dbReference type="ARBA" id="ARBA00022729"/>
    </source>
</evidence>
<dbReference type="GO" id="GO:0006952">
    <property type="term" value="P:defense response"/>
    <property type="evidence" value="ECO:0007669"/>
    <property type="project" value="UniProtKB-ARBA"/>
</dbReference>
<keyword evidence="9 12" id="KW-0472">Membrane</keyword>
<keyword evidence="6" id="KW-0732">Signal</keyword>
<name>A0A2G2Y4P7_CAPAN</name>
<dbReference type="Gramene" id="PHT64698">
    <property type="protein sequence ID" value="PHT64698"/>
    <property type="gene ID" value="T459_29123"/>
</dbReference>
<dbReference type="Gene3D" id="3.80.10.10">
    <property type="entry name" value="Ribonuclease Inhibitor"/>
    <property type="match status" value="3"/>
</dbReference>
<dbReference type="FunFam" id="3.80.10.10:FF:000213">
    <property type="entry name" value="Tyrosine-sulfated glycopeptide receptor 1"/>
    <property type="match status" value="1"/>
</dbReference>
<organism evidence="14 15">
    <name type="scientific">Capsicum annuum</name>
    <name type="common">Capsicum pepper</name>
    <dbReference type="NCBI Taxonomy" id="4072"/>
    <lineage>
        <taxon>Eukaryota</taxon>
        <taxon>Viridiplantae</taxon>
        <taxon>Streptophyta</taxon>
        <taxon>Embryophyta</taxon>
        <taxon>Tracheophyta</taxon>
        <taxon>Spermatophyta</taxon>
        <taxon>Magnoliopsida</taxon>
        <taxon>eudicotyledons</taxon>
        <taxon>Gunneridae</taxon>
        <taxon>Pentapetalae</taxon>
        <taxon>asterids</taxon>
        <taxon>lamiids</taxon>
        <taxon>Solanales</taxon>
        <taxon>Solanaceae</taxon>
        <taxon>Solanoideae</taxon>
        <taxon>Capsiceae</taxon>
        <taxon>Capsicum</taxon>
    </lineage>
</organism>
<keyword evidence="3" id="KW-1003">Cell membrane</keyword>
<keyword evidence="15" id="KW-1185">Reference proteome</keyword>
<dbReference type="Proteomes" id="UP000222542">
    <property type="component" value="Unassembled WGS sequence"/>
</dbReference>
<evidence type="ECO:0000256" key="12">
    <source>
        <dbReference type="SAM" id="Phobius"/>
    </source>
</evidence>
<comment type="subcellular location">
    <subcellularLocation>
        <location evidence="1">Cell membrane</location>
    </subcellularLocation>
</comment>
<evidence type="ECO:0000256" key="9">
    <source>
        <dbReference type="ARBA" id="ARBA00023136"/>
    </source>
</evidence>
<dbReference type="AlphaFoldDB" id="A0A2G2Y4P7"/>
<proteinExistence type="inferred from homology"/>
<keyword evidence="10" id="KW-0675">Receptor</keyword>
<dbReference type="Pfam" id="PF05699">
    <property type="entry name" value="Dimer_Tnp_hAT"/>
    <property type="match status" value="1"/>
</dbReference>
<dbReference type="GO" id="GO:0005886">
    <property type="term" value="C:plasma membrane"/>
    <property type="evidence" value="ECO:0007669"/>
    <property type="project" value="UniProtKB-SubCell"/>
</dbReference>
<keyword evidence="8 12" id="KW-1133">Transmembrane helix</keyword>
<evidence type="ECO:0000256" key="10">
    <source>
        <dbReference type="ARBA" id="ARBA00023170"/>
    </source>
</evidence>
<comment type="similarity">
    <text evidence="2">Belongs to the RLP family.</text>
</comment>
<dbReference type="OMA" id="FPKEFCH"/>
<dbReference type="Pfam" id="PF13855">
    <property type="entry name" value="LRR_8"/>
    <property type="match status" value="2"/>
</dbReference>
<keyword evidence="11" id="KW-0325">Glycoprotein</keyword>
<dbReference type="InterPro" id="IPR001611">
    <property type="entry name" value="Leu-rich_rpt"/>
</dbReference>
<feature type="domain" description="HAT C-terminal dimerisation" evidence="13">
    <location>
        <begin position="902"/>
        <end position="982"/>
    </location>
</feature>
<evidence type="ECO:0000256" key="3">
    <source>
        <dbReference type="ARBA" id="ARBA00022475"/>
    </source>
</evidence>
<accession>A0A2G2Y4P7</accession>
<dbReference type="Pfam" id="PF00560">
    <property type="entry name" value="LRR_1"/>
    <property type="match status" value="7"/>
</dbReference>
<dbReference type="InterPro" id="IPR003591">
    <property type="entry name" value="Leu-rich_rpt_typical-subtyp"/>
</dbReference>
<dbReference type="InterPro" id="IPR051502">
    <property type="entry name" value="RLP_Defense_Trigger"/>
</dbReference>
<dbReference type="PRINTS" id="PR00019">
    <property type="entry name" value="LEURICHRPT"/>
</dbReference>